<evidence type="ECO:0000313" key="1">
    <source>
        <dbReference type="EMBL" id="GHF25271.1"/>
    </source>
</evidence>
<reference evidence="1" key="2">
    <citation type="submission" date="2020-09" db="EMBL/GenBank/DDBJ databases">
        <authorList>
            <person name="Sun Q."/>
            <person name="Kim S."/>
        </authorList>
    </citation>
    <scope>NUCLEOTIDE SEQUENCE</scope>
    <source>
        <strain evidence="1">KCTC 42590</strain>
    </source>
</reference>
<dbReference type="EMBL" id="BNCI01000002">
    <property type="protein sequence ID" value="GHF25271.1"/>
    <property type="molecule type" value="Genomic_DNA"/>
</dbReference>
<gene>
    <name evidence="1" type="ORF">GCM10017044_20060</name>
</gene>
<accession>A0A919ATC6</accession>
<evidence type="ECO:0000313" key="2">
    <source>
        <dbReference type="Proteomes" id="UP000630923"/>
    </source>
</evidence>
<dbReference type="AlphaFoldDB" id="A0A919ATC6"/>
<organism evidence="1 2">
    <name type="scientific">Kordiimonas sediminis</name>
    <dbReference type="NCBI Taxonomy" id="1735581"/>
    <lineage>
        <taxon>Bacteria</taxon>
        <taxon>Pseudomonadati</taxon>
        <taxon>Pseudomonadota</taxon>
        <taxon>Alphaproteobacteria</taxon>
        <taxon>Kordiimonadales</taxon>
        <taxon>Kordiimonadaceae</taxon>
        <taxon>Kordiimonas</taxon>
    </lineage>
</organism>
<dbReference type="Proteomes" id="UP000630923">
    <property type="component" value="Unassembled WGS sequence"/>
</dbReference>
<keyword evidence="2" id="KW-1185">Reference proteome</keyword>
<reference evidence="1" key="1">
    <citation type="journal article" date="2014" name="Int. J. Syst. Evol. Microbiol.">
        <title>Complete genome sequence of Corynebacterium casei LMG S-19264T (=DSM 44701T), isolated from a smear-ripened cheese.</title>
        <authorList>
            <consortium name="US DOE Joint Genome Institute (JGI-PGF)"/>
            <person name="Walter F."/>
            <person name="Albersmeier A."/>
            <person name="Kalinowski J."/>
            <person name="Ruckert C."/>
        </authorList>
    </citation>
    <scope>NUCLEOTIDE SEQUENCE</scope>
    <source>
        <strain evidence="1">KCTC 42590</strain>
    </source>
</reference>
<name>A0A919ATC6_9PROT</name>
<protein>
    <submittedName>
        <fullName evidence="1">Uncharacterized protein</fullName>
    </submittedName>
</protein>
<proteinExistence type="predicted"/>
<comment type="caution">
    <text evidence="1">The sequence shown here is derived from an EMBL/GenBank/DDBJ whole genome shotgun (WGS) entry which is preliminary data.</text>
</comment>
<sequence>MQKNSLGAKFFGPSNLGELQIDRILGKQKVTLHHDASRRKNTLKGIGL</sequence>